<dbReference type="Pfam" id="PF01381">
    <property type="entry name" value="HTH_3"/>
    <property type="match status" value="1"/>
</dbReference>
<dbReference type="GO" id="GO:0003677">
    <property type="term" value="F:DNA binding"/>
    <property type="evidence" value="ECO:0007669"/>
    <property type="project" value="InterPro"/>
</dbReference>
<dbReference type="InterPro" id="IPR001387">
    <property type="entry name" value="Cro/C1-type_HTH"/>
</dbReference>
<dbReference type="CDD" id="cd00093">
    <property type="entry name" value="HTH_XRE"/>
    <property type="match status" value="1"/>
</dbReference>
<gene>
    <name evidence="2" type="ORF">EDM58_22090</name>
</gene>
<evidence type="ECO:0000313" key="3">
    <source>
        <dbReference type="Proteomes" id="UP000281915"/>
    </source>
</evidence>
<sequence>MYGLGKKRSKLGKWLDQRGITQQWLSKKSGVNNNTVSYMASDDNYLPTMNTARKILGALREIDPNVKQDDFWTM</sequence>
<dbReference type="SUPFAM" id="SSF47413">
    <property type="entry name" value="lambda repressor-like DNA-binding domains"/>
    <property type="match status" value="1"/>
</dbReference>
<evidence type="ECO:0000259" key="1">
    <source>
        <dbReference type="Pfam" id="PF01381"/>
    </source>
</evidence>
<reference evidence="2 3" key="1">
    <citation type="submission" date="2018-10" db="EMBL/GenBank/DDBJ databases">
        <title>Phylogenomics of Brevibacillus.</title>
        <authorList>
            <person name="Dunlap C."/>
        </authorList>
    </citation>
    <scope>NUCLEOTIDE SEQUENCE [LARGE SCALE GENOMIC DNA]</scope>
    <source>
        <strain evidence="2 3">JCM 15085</strain>
    </source>
</reference>
<proteinExistence type="predicted"/>
<feature type="domain" description="HTH cro/C1-type" evidence="1">
    <location>
        <begin position="13"/>
        <end position="60"/>
    </location>
</feature>
<organism evidence="2 3">
    <name type="scientific">Brevibacillus panacihumi</name>
    <dbReference type="NCBI Taxonomy" id="497735"/>
    <lineage>
        <taxon>Bacteria</taxon>
        <taxon>Bacillati</taxon>
        <taxon>Bacillota</taxon>
        <taxon>Bacilli</taxon>
        <taxon>Bacillales</taxon>
        <taxon>Paenibacillaceae</taxon>
        <taxon>Brevibacillus</taxon>
    </lineage>
</organism>
<dbReference type="EMBL" id="RHHT01000062">
    <property type="protein sequence ID" value="RNB72209.1"/>
    <property type="molecule type" value="Genomic_DNA"/>
</dbReference>
<protein>
    <submittedName>
        <fullName evidence="2">XRE family transcriptional regulator</fullName>
    </submittedName>
</protein>
<comment type="caution">
    <text evidence="2">The sequence shown here is derived from an EMBL/GenBank/DDBJ whole genome shotgun (WGS) entry which is preliminary data.</text>
</comment>
<accession>A0A3M8C9D1</accession>
<name>A0A3M8C9D1_9BACL</name>
<dbReference type="InterPro" id="IPR010982">
    <property type="entry name" value="Lambda_DNA-bd_dom_sf"/>
</dbReference>
<dbReference type="Proteomes" id="UP000281915">
    <property type="component" value="Unassembled WGS sequence"/>
</dbReference>
<evidence type="ECO:0000313" key="2">
    <source>
        <dbReference type="EMBL" id="RNB72209.1"/>
    </source>
</evidence>
<dbReference type="AlphaFoldDB" id="A0A3M8C9D1"/>
<dbReference type="Gene3D" id="1.10.260.40">
    <property type="entry name" value="lambda repressor-like DNA-binding domains"/>
    <property type="match status" value="1"/>
</dbReference>